<evidence type="ECO:0000313" key="3">
    <source>
        <dbReference type="EMBL" id="CAL1543131.1"/>
    </source>
</evidence>
<gene>
    <name evidence="3" type="ORF">GSLYS_00016665001</name>
</gene>
<dbReference type="Proteomes" id="UP001497497">
    <property type="component" value="Unassembled WGS sequence"/>
</dbReference>
<name>A0AAV2I998_LYMST</name>
<dbReference type="AlphaFoldDB" id="A0AAV2I998"/>
<keyword evidence="4" id="KW-1185">Reference proteome</keyword>
<proteinExistence type="predicted"/>
<protein>
    <recommendedName>
        <fullName evidence="2">C-type lectin domain-containing protein</fullName>
    </recommendedName>
</protein>
<organism evidence="3 4">
    <name type="scientific">Lymnaea stagnalis</name>
    <name type="common">Great pond snail</name>
    <name type="synonym">Helix stagnalis</name>
    <dbReference type="NCBI Taxonomy" id="6523"/>
    <lineage>
        <taxon>Eukaryota</taxon>
        <taxon>Metazoa</taxon>
        <taxon>Spiralia</taxon>
        <taxon>Lophotrochozoa</taxon>
        <taxon>Mollusca</taxon>
        <taxon>Gastropoda</taxon>
        <taxon>Heterobranchia</taxon>
        <taxon>Euthyneura</taxon>
        <taxon>Panpulmonata</taxon>
        <taxon>Hygrophila</taxon>
        <taxon>Lymnaeoidea</taxon>
        <taxon>Lymnaeidae</taxon>
        <taxon>Lymnaea</taxon>
    </lineage>
</organism>
<dbReference type="InterPro" id="IPR016186">
    <property type="entry name" value="C-type_lectin-like/link_sf"/>
</dbReference>
<dbReference type="InterPro" id="IPR016187">
    <property type="entry name" value="CTDL_fold"/>
</dbReference>
<dbReference type="Gene3D" id="3.10.100.10">
    <property type="entry name" value="Mannose-Binding Protein A, subunit A"/>
    <property type="match status" value="1"/>
</dbReference>
<dbReference type="PROSITE" id="PS50041">
    <property type="entry name" value="C_TYPE_LECTIN_2"/>
    <property type="match status" value="1"/>
</dbReference>
<feature type="coiled-coil region" evidence="1">
    <location>
        <begin position="165"/>
        <end position="192"/>
    </location>
</feature>
<dbReference type="InterPro" id="IPR001304">
    <property type="entry name" value="C-type_lectin-like"/>
</dbReference>
<accession>A0AAV2I998</accession>
<reference evidence="3 4" key="1">
    <citation type="submission" date="2024-04" db="EMBL/GenBank/DDBJ databases">
        <authorList>
            <consortium name="Genoscope - CEA"/>
            <person name="William W."/>
        </authorList>
    </citation>
    <scope>NUCLEOTIDE SEQUENCE [LARGE SCALE GENOMIC DNA]</scope>
</reference>
<evidence type="ECO:0000259" key="2">
    <source>
        <dbReference type="PROSITE" id="PS50041"/>
    </source>
</evidence>
<keyword evidence="1" id="KW-0175">Coiled coil</keyword>
<evidence type="ECO:0000256" key="1">
    <source>
        <dbReference type="SAM" id="Coils"/>
    </source>
</evidence>
<evidence type="ECO:0000313" key="4">
    <source>
        <dbReference type="Proteomes" id="UP001497497"/>
    </source>
</evidence>
<dbReference type="EMBL" id="CAXITT010000527">
    <property type="protein sequence ID" value="CAL1543131.1"/>
    <property type="molecule type" value="Genomic_DNA"/>
</dbReference>
<dbReference type="CDD" id="cd00037">
    <property type="entry name" value="CLECT"/>
    <property type="match status" value="1"/>
</dbReference>
<dbReference type="SUPFAM" id="SSF56436">
    <property type="entry name" value="C-type lectin-like"/>
    <property type="match status" value="1"/>
</dbReference>
<feature type="domain" description="C-type lectin" evidence="2">
    <location>
        <begin position="221"/>
        <end position="326"/>
    </location>
</feature>
<sequence>MTMTTVGCVYFGILTFLFCFHQALLSSVVLNAQPATLDLLTTEHLTVNCSYAHSNTSRVQVLISLFLSWSNDSTRPFQDVASINVFSHGHPVNVLTPGDVLASGEINIEGQSYVQLRWVLPNGGQVGFYKCSAEGTDNVGHNVIESDVIEVKGKTLDMNQLLLAIRNITFRQKETEETLEELKRNIASLTSLSCNNTEVQSVIFPSIQHWLNTNALSYLYSNQDVYYLSRLQFLSVAKAQEFCEIIGGYLIEIDDITEYTSILPMLSGIGNHSAIVYTGGTEEQGENHWVFRTSGRPVTFFIWTYGKDFTSSDYNCLALYQEHGWEMSETFCSNQHYTYYALCERAI</sequence>
<comment type="caution">
    <text evidence="3">The sequence shown here is derived from an EMBL/GenBank/DDBJ whole genome shotgun (WGS) entry which is preliminary data.</text>
</comment>